<dbReference type="EMBL" id="BMFA01000021">
    <property type="protein sequence ID" value="GGB63566.1"/>
    <property type="molecule type" value="Genomic_DNA"/>
</dbReference>
<reference evidence="1" key="1">
    <citation type="journal article" date="2014" name="Int. J. Syst. Evol. Microbiol.">
        <title>Complete genome sequence of Corynebacterium casei LMG S-19264T (=DSM 44701T), isolated from a smear-ripened cheese.</title>
        <authorList>
            <consortium name="US DOE Joint Genome Institute (JGI-PGF)"/>
            <person name="Walter F."/>
            <person name="Albersmeier A."/>
            <person name="Kalinowski J."/>
            <person name="Ruckert C."/>
        </authorList>
    </citation>
    <scope>NUCLEOTIDE SEQUENCE</scope>
    <source>
        <strain evidence="1">CGMCC 1.12426</strain>
    </source>
</reference>
<evidence type="ECO:0000313" key="1">
    <source>
        <dbReference type="EMBL" id="GGB63566.1"/>
    </source>
</evidence>
<keyword evidence="2" id="KW-1185">Reference proteome</keyword>
<protein>
    <submittedName>
        <fullName evidence="1">Uncharacterized protein</fullName>
    </submittedName>
</protein>
<accession>A0A916X3I4</accession>
<reference evidence="1" key="2">
    <citation type="submission" date="2020-09" db="EMBL/GenBank/DDBJ databases">
        <authorList>
            <person name="Sun Q."/>
            <person name="Zhou Y."/>
        </authorList>
    </citation>
    <scope>NUCLEOTIDE SEQUENCE</scope>
    <source>
        <strain evidence="1">CGMCC 1.12426</strain>
    </source>
</reference>
<gene>
    <name evidence="1" type="ORF">GCM10011316_39290</name>
</gene>
<dbReference type="Proteomes" id="UP000605148">
    <property type="component" value="Unassembled WGS sequence"/>
</dbReference>
<sequence>MLPIVLDLASLKAAYASGLTPLDLVEEVIARREDSDDPAVFITETPADDL</sequence>
<name>A0A916X3I4_9HYPH</name>
<proteinExistence type="predicted"/>
<evidence type="ECO:0000313" key="2">
    <source>
        <dbReference type="Proteomes" id="UP000605148"/>
    </source>
</evidence>
<comment type="caution">
    <text evidence="1">The sequence shown here is derived from an EMBL/GenBank/DDBJ whole genome shotgun (WGS) entry which is preliminary data.</text>
</comment>
<dbReference type="AlphaFoldDB" id="A0A916X3I4"/>
<organism evidence="1 2">
    <name type="scientific">Roseibium aquae</name>
    <dbReference type="NCBI Taxonomy" id="1323746"/>
    <lineage>
        <taxon>Bacteria</taxon>
        <taxon>Pseudomonadati</taxon>
        <taxon>Pseudomonadota</taxon>
        <taxon>Alphaproteobacteria</taxon>
        <taxon>Hyphomicrobiales</taxon>
        <taxon>Stappiaceae</taxon>
        <taxon>Roseibium</taxon>
    </lineage>
</organism>